<feature type="region of interest" description="Disordered" evidence="3">
    <location>
        <begin position="1"/>
        <end position="31"/>
    </location>
</feature>
<keyword evidence="2" id="KW-0808">Transferase</keyword>
<keyword evidence="2" id="KW-0961">Cell wall biogenesis/degradation</keyword>
<keyword evidence="2" id="KW-0333">Golgi apparatus</keyword>
<dbReference type="EC" id="2.4.2.-" evidence="2"/>
<dbReference type="InterPro" id="IPR044821">
    <property type="entry name" value="At1g28695/At4g15970-like"/>
</dbReference>
<dbReference type="PANTHER" id="PTHR46038">
    <property type="entry name" value="EXPRESSED PROTEIN-RELATED"/>
    <property type="match status" value="1"/>
</dbReference>
<evidence type="ECO:0000259" key="4">
    <source>
        <dbReference type="Pfam" id="PF03407"/>
    </source>
</evidence>
<name>A0A565BR63_9BRAS</name>
<dbReference type="PANTHER" id="PTHR46038:SF38">
    <property type="entry name" value="GLYCOSYLTRANSFERASE-RELATED"/>
    <property type="match status" value="1"/>
</dbReference>
<dbReference type="GO" id="GO:0016757">
    <property type="term" value="F:glycosyltransferase activity"/>
    <property type="evidence" value="ECO:0007669"/>
    <property type="project" value="UniProtKB-KW"/>
</dbReference>
<organism evidence="5 6">
    <name type="scientific">Arabis nemorensis</name>
    <dbReference type="NCBI Taxonomy" id="586526"/>
    <lineage>
        <taxon>Eukaryota</taxon>
        <taxon>Viridiplantae</taxon>
        <taxon>Streptophyta</taxon>
        <taxon>Embryophyta</taxon>
        <taxon>Tracheophyta</taxon>
        <taxon>Spermatophyta</taxon>
        <taxon>Magnoliopsida</taxon>
        <taxon>eudicotyledons</taxon>
        <taxon>Gunneridae</taxon>
        <taxon>Pentapetalae</taxon>
        <taxon>rosids</taxon>
        <taxon>malvids</taxon>
        <taxon>Brassicales</taxon>
        <taxon>Brassicaceae</taxon>
        <taxon>Arabideae</taxon>
        <taxon>Arabis</taxon>
    </lineage>
</organism>
<dbReference type="OrthoDB" id="540503at2759"/>
<comment type="similarity">
    <text evidence="1 2">Belongs to the glycosyltransferase 77 family.</text>
</comment>
<dbReference type="Proteomes" id="UP000489600">
    <property type="component" value="Unassembled WGS sequence"/>
</dbReference>
<evidence type="ECO:0000256" key="1">
    <source>
        <dbReference type="ARBA" id="ARBA00007033"/>
    </source>
</evidence>
<dbReference type="GO" id="GO:0000139">
    <property type="term" value="C:Golgi membrane"/>
    <property type="evidence" value="ECO:0007669"/>
    <property type="project" value="UniProtKB-SubCell"/>
</dbReference>
<feature type="domain" description="Nucleotide-diphospho-sugar transferase" evidence="4">
    <location>
        <begin position="137"/>
        <end position="335"/>
    </location>
</feature>
<dbReference type="AlphaFoldDB" id="A0A565BR63"/>
<dbReference type="Pfam" id="PF03407">
    <property type="entry name" value="Nucleotid_trans"/>
    <property type="match status" value="1"/>
</dbReference>
<keyword evidence="2" id="KW-0328">Glycosyltransferase</keyword>
<evidence type="ECO:0000256" key="3">
    <source>
        <dbReference type="SAM" id="MobiDB-lite"/>
    </source>
</evidence>
<dbReference type="GO" id="GO:0071555">
    <property type="term" value="P:cell wall organization"/>
    <property type="evidence" value="ECO:0007669"/>
    <property type="project" value="UniProtKB-KW"/>
</dbReference>
<accession>A0A565BR63</accession>
<dbReference type="SUPFAM" id="SSF53448">
    <property type="entry name" value="Nucleotide-diphospho-sugar transferases"/>
    <property type="match status" value="1"/>
</dbReference>
<protein>
    <recommendedName>
        <fullName evidence="2">Glycosyltransferase</fullName>
        <ecNumber evidence="2">2.4.2.-</ecNumber>
    </recommendedName>
</protein>
<comment type="subcellular location">
    <subcellularLocation>
        <location evidence="2">Golgi apparatus membrane</location>
        <topology evidence="2">Single-pass type II membrane protein</topology>
    </subcellularLocation>
</comment>
<keyword evidence="2" id="KW-0735">Signal-anchor</keyword>
<reference evidence="5" key="1">
    <citation type="submission" date="2019-07" db="EMBL/GenBank/DDBJ databases">
        <authorList>
            <person name="Dittberner H."/>
        </authorList>
    </citation>
    <scope>NUCLEOTIDE SEQUENCE [LARGE SCALE GENOMIC DNA]</scope>
</reference>
<keyword evidence="2" id="KW-0812">Transmembrane</keyword>
<gene>
    <name evidence="5" type="ORF">ANE_LOCUS14304</name>
</gene>
<feature type="compositionally biased region" description="Low complexity" evidence="3">
    <location>
        <begin position="16"/>
        <end position="25"/>
    </location>
</feature>
<dbReference type="InterPro" id="IPR005069">
    <property type="entry name" value="Nucl-diP-sugar_transferase"/>
</dbReference>
<sequence length="390" mass="44701">MTTRHRVSSSQGDNHSSVSAVSSAVDKPPSSGPVRRAIVFLIVISISCFVLYKSADCLNIVSGSSPSSSILSRIFPSFDSFQSLEIEEPKLEDVLRRAAMSDGTVILTTLNKAWADPGSVIDLFFESFGIGEGTSKLLNHLVIVALDDKAYSRCRELHKHCFNIETQGVDFSGEASFMTRSYLKMMWRRIDFLRSVLELGYSFVFTDADVMWFRNPFPRFYRYGDFQIACDHYLGRSTDLENRPNGGFSFVRSNNRTILFYKYWYASRMKYPGFHDQDVLNFIKKDHFIFHIGLRIRFLNTAYFGGLCEPSKDLNLVCTMHANCCFGMDSKLHDLRIMLQDWRDFMSLPLHLKKSSGFTWKVPQNCSLDSLRRYDSMDEEESEPPKGTQE</sequence>
<evidence type="ECO:0000313" key="5">
    <source>
        <dbReference type="EMBL" id="VVB03860.1"/>
    </source>
</evidence>
<evidence type="ECO:0000313" key="6">
    <source>
        <dbReference type="Proteomes" id="UP000489600"/>
    </source>
</evidence>
<dbReference type="EMBL" id="CABITT030000005">
    <property type="protein sequence ID" value="VVB03860.1"/>
    <property type="molecule type" value="Genomic_DNA"/>
</dbReference>
<keyword evidence="6" id="KW-1185">Reference proteome</keyword>
<comment type="caution">
    <text evidence="5">The sequence shown here is derived from an EMBL/GenBank/DDBJ whole genome shotgun (WGS) entry which is preliminary data.</text>
</comment>
<proteinExistence type="inferred from homology"/>
<evidence type="ECO:0000256" key="2">
    <source>
        <dbReference type="RuleBase" id="RU363055"/>
    </source>
</evidence>
<dbReference type="InterPro" id="IPR029044">
    <property type="entry name" value="Nucleotide-diphossugar_trans"/>
</dbReference>